<feature type="transmembrane region" description="Helical" evidence="1">
    <location>
        <begin position="353"/>
        <end position="386"/>
    </location>
</feature>
<keyword evidence="1" id="KW-0472">Membrane</keyword>
<sequence length="500" mass="57995">MLVNWKKPLSVYWLIFVPIISLYIFSERNSILLKAETEDATLNFWDVILVSVNDLYLIVYLMFPIFLLKTGHQLANSFEYTQLVRWGSYKRWIIQNLKVFSLFNVCLLLLWNLCSLVVSFGLPFTLQWSEFGQLNLDGNEILYTLSSNFSQPLYALILQFLLFFLAMHTIQLVLSILYVLTKSKRAIYTCLSFLYVMSILSFKVIPVTYKWLLLPNYLSLFHGVESFSSTWASFLVLILLLGIALISLQFIGRDFRLLKENFIEVAPIGIFIGLILLGIVFQAMKYSDANLTAMDLWLLAFFGTTHEAFQILSLSFYVIVFIGFVYFVQLFLQKQLMELSHYSIIRYESLVKWFWGWFSAILRNTIVFLLLLTVSTLIISVGFGFSLSLNSRLLPDVSAFIFSYQFFINGFLQITFYVLLIVLISWITKDVLKSFVTLLIFIVFMFPGINFDYLIPIGLNSMGQLFINPTPYTHSIVLVISVLAELTILVYLLRRKDFIL</sequence>
<name>A0A7X2IZ33_9BACI</name>
<proteinExistence type="predicted"/>
<keyword evidence="3" id="KW-1185">Reference proteome</keyword>
<organism evidence="2 3">
    <name type="scientific">Metabacillus lacus</name>
    <dbReference type="NCBI Taxonomy" id="1983721"/>
    <lineage>
        <taxon>Bacteria</taxon>
        <taxon>Bacillati</taxon>
        <taxon>Bacillota</taxon>
        <taxon>Bacilli</taxon>
        <taxon>Bacillales</taxon>
        <taxon>Bacillaceae</taxon>
        <taxon>Metabacillus</taxon>
    </lineage>
</organism>
<accession>A0A7X2IZ33</accession>
<feature type="transmembrane region" description="Helical" evidence="1">
    <location>
        <begin position="45"/>
        <end position="68"/>
    </location>
</feature>
<feature type="transmembrane region" description="Helical" evidence="1">
    <location>
        <begin position="153"/>
        <end position="180"/>
    </location>
</feature>
<feature type="transmembrane region" description="Helical" evidence="1">
    <location>
        <begin position="187"/>
        <end position="209"/>
    </location>
</feature>
<protein>
    <submittedName>
        <fullName evidence="2">Permease</fullName>
    </submittedName>
</protein>
<feature type="transmembrane region" description="Helical" evidence="1">
    <location>
        <begin position="9"/>
        <end position="25"/>
    </location>
</feature>
<feature type="transmembrane region" description="Helical" evidence="1">
    <location>
        <begin position="229"/>
        <end position="250"/>
    </location>
</feature>
<dbReference type="EMBL" id="WKKI01000011">
    <property type="protein sequence ID" value="MRX72132.1"/>
    <property type="molecule type" value="Genomic_DNA"/>
</dbReference>
<dbReference type="OrthoDB" id="2356989at2"/>
<feature type="transmembrane region" description="Helical" evidence="1">
    <location>
        <begin position="308"/>
        <end position="332"/>
    </location>
</feature>
<evidence type="ECO:0000313" key="3">
    <source>
        <dbReference type="Proteomes" id="UP000448867"/>
    </source>
</evidence>
<feature type="transmembrane region" description="Helical" evidence="1">
    <location>
        <begin position="406"/>
        <end position="428"/>
    </location>
</feature>
<keyword evidence="1" id="KW-1133">Transmembrane helix</keyword>
<feature type="transmembrane region" description="Helical" evidence="1">
    <location>
        <begin position="435"/>
        <end position="455"/>
    </location>
</feature>
<gene>
    <name evidence="2" type="ORF">GJU40_08150</name>
</gene>
<keyword evidence="1" id="KW-0812">Transmembrane</keyword>
<feature type="transmembrane region" description="Helical" evidence="1">
    <location>
        <begin position="99"/>
        <end position="122"/>
    </location>
</feature>
<reference evidence="2 3" key="1">
    <citation type="submission" date="2019-11" db="EMBL/GenBank/DDBJ databases">
        <title>Bacillus lacus genome.</title>
        <authorList>
            <person name="Allen C.J."/>
            <person name="Newman J.D."/>
        </authorList>
    </citation>
    <scope>NUCLEOTIDE SEQUENCE [LARGE SCALE GENOMIC DNA]</scope>
    <source>
        <strain evidence="2 3">KCTC 33946</strain>
    </source>
</reference>
<dbReference type="RefSeq" id="WP_154307264.1">
    <property type="nucleotide sequence ID" value="NZ_WKKI01000011.1"/>
</dbReference>
<dbReference type="Proteomes" id="UP000448867">
    <property type="component" value="Unassembled WGS sequence"/>
</dbReference>
<dbReference type="AlphaFoldDB" id="A0A7X2IZ33"/>
<comment type="caution">
    <text evidence="2">The sequence shown here is derived from an EMBL/GenBank/DDBJ whole genome shotgun (WGS) entry which is preliminary data.</text>
</comment>
<evidence type="ECO:0000256" key="1">
    <source>
        <dbReference type="SAM" id="Phobius"/>
    </source>
</evidence>
<feature type="transmembrane region" description="Helical" evidence="1">
    <location>
        <begin position="475"/>
        <end position="493"/>
    </location>
</feature>
<feature type="transmembrane region" description="Helical" evidence="1">
    <location>
        <begin position="262"/>
        <end position="284"/>
    </location>
</feature>
<evidence type="ECO:0000313" key="2">
    <source>
        <dbReference type="EMBL" id="MRX72132.1"/>
    </source>
</evidence>